<accession>C6WMT0</accession>
<protein>
    <submittedName>
        <fullName evidence="7">Uncharacterized protein</fullName>
    </submittedName>
</protein>
<evidence type="ECO:0000256" key="6">
    <source>
        <dbReference type="SAM" id="MobiDB-lite"/>
    </source>
</evidence>
<dbReference type="SUPFAM" id="SSF51971">
    <property type="entry name" value="Nucleotide-binding domain"/>
    <property type="match status" value="1"/>
</dbReference>
<dbReference type="PANTHER" id="PTHR46091">
    <property type="entry name" value="BLR7054 PROTEIN"/>
    <property type="match status" value="1"/>
</dbReference>
<dbReference type="AlphaFoldDB" id="C6WMT0"/>
<dbReference type="Proteomes" id="UP000002213">
    <property type="component" value="Chromosome"/>
</dbReference>
<evidence type="ECO:0000256" key="5">
    <source>
        <dbReference type="ARBA" id="ARBA00023027"/>
    </source>
</evidence>
<evidence type="ECO:0000256" key="4">
    <source>
        <dbReference type="ARBA" id="ARBA00022857"/>
    </source>
</evidence>
<evidence type="ECO:0000313" key="7">
    <source>
        <dbReference type="EMBL" id="ACU36609.1"/>
    </source>
</evidence>
<keyword evidence="8" id="KW-1185">Reference proteome</keyword>
<dbReference type="RefSeq" id="WP_015801498.1">
    <property type="nucleotide sequence ID" value="NC_013093.1"/>
</dbReference>
<organism evidence="7 8">
    <name type="scientific">Actinosynnema mirum (strain ATCC 29888 / DSM 43827 / JCM 3225 / NBRC 14064 / NCIMB 13271 / NRRL B-12336 / IMRU 3971 / 101)</name>
    <dbReference type="NCBI Taxonomy" id="446462"/>
    <lineage>
        <taxon>Bacteria</taxon>
        <taxon>Bacillati</taxon>
        <taxon>Actinomycetota</taxon>
        <taxon>Actinomycetes</taxon>
        <taxon>Pseudonocardiales</taxon>
        <taxon>Pseudonocardiaceae</taxon>
        <taxon>Actinosynnema</taxon>
    </lineage>
</organism>
<dbReference type="SUPFAM" id="SSF51905">
    <property type="entry name" value="FAD/NAD(P)-binding domain"/>
    <property type="match status" value="1"/>
</dbReference>
<dbReference type="KEGG" id="ami:Amir_2674"/>
<keyword evidence="4" id="KW-0521">NADP</keyword>
<evidence type="ECO:0000313" key="8">
    <source>
        <dbReference type="Proteomes" id="UP000002213"/>
    </source>
</evidence>
<dbReference type="Gene3D" id="3.50.50.60">
    <property type="entry name" value="FAD/NAD(P)-binding domain"/>
    <property type="match status" value="1"/>
</dbReference>
<keyword evidence="1" id="KW-0285">Flavoprotein</keyword>
<evidence type="ECO:0000256" key="3">
    <source>
        <dbReference type="ARBA" id="ARBA00022827"/>
    </source>
</evidence>
<feature type="region of interest" description="Disordered" evidence="6">
    <location>
        <begin position="44"/>
        <end position="96"/>
    </location>
</feature>
<sequence length="257" mass="27406">MVTGSGMGGLAAARALAEFGDRRVLVLERHHVLGGMTHDYDVLHFPDPTSPRTRSASPRSSAPSTSTSRPASETPACARSSPPAPTSTAPPRTAPLQAEGGRSCLVLFLGFDRSPAEFGLRGENHSFVDPPTADRWRDGKDAACGQFKRDTTRRVLDRMDARWPGFSDAVAFAELATPLTFETYQNSHRGVFYGLPATPDRLREPLAGPRTPFDGLLITGQDATDGDTGGAFSAAEVDAGRRPACQTLPTGDLVVTR</sequence>
<dbReference type="Pfam" id="PF13450">
    <property type="entry name" value="NAD_binding_8"/>
    <property type="match status" value="1"/>
</dbReference>
<dbReference type="HOGENOM" id="CLU_1080245_0_0_11"/>
<keyword evidence="3" id="KW-0274">FAD</keyword>
<dbReference type="STRING" id="446462.Amir_2674"/>
<dbReference type="eggNOG" id="COG1233">
    <property type="taxonomic scope" value="Bacteria"/>
</dbReference>
<proteinExistence type="predicted"/>
<gene>
    <name evidence="7" type="ordered locus">Amir_2674</name>
</gene>
<keyword evidence="2" id="KW-0732">Signal</keyword>
<reference evidence="7 8" key="1">
    <citation type="journal article" date="2009" name="Stand. Genomic Sci.">
        <title>Complete genome sequence of Actinosynnema mirum type strain (101).</title>
        <authorList>
            <person name="Land M."/>
            <person name="Lapidus A."/>
            <person name="Mayilraj S."/>
            <person name="Chen F."/>
            <person name="Copeland A."/>
            <person name="Del Rio T.G."/>
            <person name="Nolan M."/>
            <person name="Lucas S."/>
            <person name="Tice H."/>
            <person name="Cheng J.F."/>
            <person name="Chertkov O."/>
            <person name="Bruce D."/>
            <person name="Goodwin L."/>
            <person name="Pitluck S."/>
            <person name="Rohde M."/>
            <person name="Goker M."/>
            <person name="Pati A."/>
            <person name="Ivanova N."/>
            <person name="Mavromatis K."/>
            <person name="Chen A."/>
            <person name="Palaniappan K."/>
            <person name="Hauser L."/>
            <person name="Chang Y.J."/>
            <person name="Jeffries C.C."/>
            <person name="Brettin T."/>
            <person name="Detter J.C."/>
            <person name="Han C."/>
            <person name="Chain P."/>
            <person name="Tindall B.J."/>
            <person name="Bristow J."/>
            <person name="Eisen J.A."/>
            <person name="Markowitz V."/>
            <person name="Hugenholtz P."/>
            <person name="Kyrpides N.C."/>
            <person name="Klenk H.P."/>
        </authorList>
    </citation>
    <scope>NUCLEOTIDE SEQUENCE [LARGE SCALE GENOMIC DNA]</scope>
    <source>
        <strain evidence="8">ATCC 29888 / DSM 43827 / JCM 3225 / NBRC 14064 / NCIMB 13271 / NRRL B-12336 / IMRU 3971 / 101</strain>
    </source>
</reference>
<evidence type="ECO:0000256" key="2">
    <source>
        <dbReference type="ARBA" id="ARBA00022729"/>
    </source>
</evidence>
<name>C6WMT0_ACTMD</name>
<dbReference type="InterPro" id="IPR036188">
    <property type="entry name" value="FAD/NAD-bd_sf"/>
</dbReference>
<dbReference type="PANTHER" id="PTHR46091:SF3">
    <property type="entry name" value="AMINE OXIDASE DOMAIN-CONTAINING PROTEIN"/>
    <property type="match status" value="1"/>
</dbReference>
<dbReference type="EMBL" id="CP001630">
    <property type="protein sequence ID" value="ACU36609.1"/>
    <property type="molecule type" value="Genomic_DNA"/>
</dbReference>
<dbReference type="InterPro" id="IPR052206">
    <property type="entry name" value="Retinol_saturase"/>
</dbReference>
<evidence type="ECO:0000256" key="1">
    <source>
        <dbReference type="ARBA" id="ARBA00022630"/>
    </source>
</evidence>
<feature type="compositionally biased region" description="Low complexity" evidence="6">
    <location>
        <begin position="50"/>
        <end position="95"/>
    </location>
</feature>
<keyword evidence="5" id="KW-0520">NAD</keyword>
<dbReference type="OrthoDB" id="9774675at2"/>